<comment type="caution">
    <text evidence="2">The sequence shown here is derived from an EMBL/GenBank/DDBJ whole genome shotgun (WGS) entry which is preliminary data.</text>
</comment>
<accession>A0A3S5C958</accession>
<evidence type="ECO:0000313" key="2">
    <source>
        <dbReference type="EMBL" id="VEL43476.1"/>
    </source>
</evidence>
<protein>
    <submittedName>
        <fullName evidence="2">Uncharacterized protein</fullName>
    </submittedName>
</protein>
<dbReference type="AlphaFoldDB" id="A0A3S5C958"/>
<keyword evidence="3" id="KW-1185">Reference proteome</keyword>
<gene>
    <name evidence="2" type="ORF">PXEA_LOCUS36916</name>
</gene>
<evidence type="ECO:0000313" key="3">
    <source>
        <dbReference type="Proteomes" id="UP000784294"/>
    </source>
</evidence>
<dbReference type="OrthoDB" id="6277062at2759"/>
<feature type="region of interest" description="Disordered" evidence="1">
    <location>
        <begin position="17"/>
        <end position="50"/>
    </location>
</feature>
<dbReference type="Proteomes" id="UP000784294">
    <property type="component" value="Unassembled WGS sequence"/>
</dbReference>
<proteinExistence type="predicted"/>
<name>A0A3S5C958_9PLAT</name>
<dbReference type="PANTHER" id="PTHR33205:SF1">
    <property type="entry name" value="TRANSMEMBRANE PROTEIN"/>
    <property type="match status" value="1"/>
</dbReference>
<evidence type="ECO:0000256" key="1">
    <source>
        <dbReference type="SAM" id="MobiDB-lite"/>
    </source>
</evidence>
<reference evidence="2" key="1">
    <citation type="submission" date="2018-11" db="EMBL/GenBank/DDBJ databases">
        <authorList>
            <consortium name="Pathogen Informatics"/>
        </authorList>
    </citation>
    <scope>NUCLEOTIDE SEQUENCE</scope>
</reference>
<sequence length="105" mass="11272">MSCISALPIIVKLKHGEARHRPEDGSSRANNDSTPYKVPDSLKEPGRPISAGSTGQQLVLFNFPSRYLIAIGLVPVFSLGWTLPPSLGCIHKQPDPRVASVSTPV</sequence>
<dbReference type="EMBL" id="CAAALY010281807">
    <property type="protein sequence ID" value="VEL43476.1"/>
    <property type="molecule type" value="Genomic_DNA"/>
</dbReference>
<dbReference type="PANTHER" id="PTHR33205">
    <property type="entry name" value="TRANSMEMBRANE PROTEIN"/>
    <property type="match status" value="1"/>
</dbReference>
<organism evidence="2 3">
    <name type="scientific">Protopolystoma xenopodis</name>
    <dbReference type="NCBI Taxonomy" id="117903"/>
    <lineage>
        <taxon>Eukaryota</taxon>
        <taxon>Metazoa</taxon>
        <taxon>Spiralia</taxon>
        <taxon>Lophotrochozoa</taxon>
        <taxon>Platyhelminthes</taxon>
        <taxon>Monogenea</taxon>
        <taxon>Polyopisthocotylea</taxon>
        <taxon>Polystomatidea</taxon>
        <taxon>Polystomatidae</taxon>
        <taxon>Protopolystoma</taxon>
    </lineage>
</organism>
<feature type="compositionally biased region" description="Basic and acidic residues" evidence="1">
    <location>
        <begin position="17"/>
        <end position="26"/>
    </location>
</feature>